<name>A0A1X6P2P0_PORUM</name>
<feature type="compositionally biased region" description="Low complexity" evidence="1">
    <location>
        <begin position="134"/>
        <end position="145"/>
    </location>
</feature>
<gene>
    <name evidence="2" type="ORF">BU14_0257s0005</name>
</gene>
<evidence type="ECO:0000313" key="2">
    <source>
        <dbReference type="EMBL" id="OSX75035.1"/>
    </source>
</evidence>
<feature type="region of interest" description="Disordered" evidence="1">
    <location>
        <begin position="134"/>
        <end position="175"/>
    </location>
</feature>
<keyword evidence="3" id="KW-1185">Reference proteome</keyword>
<feature type="region of interest" description="Disordered" evidence="1">
    <location>
        <begin position="1"/>
        <end position="50"/>
    </location>
</feature>
<sequence length="852" mass="87459">MRRLTAGGGSPAVSGASRSTCRPPHPPPRPQYLNGAGVGRRLHTSMGDPRVVGNARSDRWRSFLWMEMRQEAAAVAAATSAAVAAATALVASSTASNQDANGTAAQDAASTMVEFATCDGPGPRRMDAVGTATAVASAASPATPRTRGKGKGKGRARHLGPSFGIAKTSRSAAPSPVGVMSAASAATPSSSRAQVASRPPAYPLASMPHSAGLAVNPRALLPGVTPLYSVTAEPRASRNSTAARPCVEAVAPLTAADGPLGTRTATAAGIIVRTSPNAGEAAARHVARTKGAISGASPVITGVRRRTHRIPAARLARQLEAAGATAAATRLNLSRDDAGGNFTRTFDAVGSPATDAGRLETSPAAATSAAQMAGAPDLGVATGDRMDAENAAPVVGGTGASDPNGSFLGCAVGSGAAGSGASTAAEPSTPTAGWVEVISAADVSDAGSAPPSTPGAPSVGGSVGGFSTPGPSDIESGPPSPSRPLTWRSTRNIPSPVIQIPLTTTPPVPAAATTDMGQPTTRATEVVETAVRASTANLRIEMAALSARTNDTAARLQQLVTKVESSVNISQQTLVAVRKVEAAVKAAISDVVKKGTIPDKEDAETTEEQAEKLLDDVKKAYRGILINEFAAAIETVAVFSNCDDNWDTVIDAAEACMKSGKAKAEAWLNQFIRRASRRNASIFVNVRVSMLVLRVKPHLHQAWTDLIVNTYFEALGLQVKNLNEETAKQLMEGSAYYVSVRGREACLDALAALFRAVGAASRISEPTSPTDGRVIRATLGHFAFDTTKIRNVVELAAGTRVSSRDGAVGDGHFPMWVAEVRRMDANFPKSGEVLDGLELVDGAALERSLPRY</sequence>
<dbReference type="EMBL" id="KV918920">
    <property type="protein sequence ID" value="OSX75035.1"/>
    <property type="molecule type" value="Genomic_DNA"/>
</dbReference>
<dbReference type="Proteomes" id="UP000218209">
    <property type="component" value="Unassembled WGS sequence"/>
</dbReference>
<feature type="compositionally biased region" description="Gly residues" evidence="1">
    <location>
        <begin position="1"/>
        <end position="10"/>
    </location>
</feature>
<evidence type="ECO:0000313" key="3">
    <source>
        <dbReference type="Proteomes" id="UP000218209"/>
    </source>
</evidence>
<feature type="region of interest" description="Disordered" evidence="1">
    <location>
        <begin position="444"/>
        <end position="490"/>
    </location>
</feature>
<proteinExistence type="predicted"/>
<organism evidence="2 3">
    <name type="scientific">Porphyra umbilicalis</name>
    <name type="common">Purple laver</name>
    <name type="synonym">Red alga</name>
    <dbReference type="NCBI Taxonomy" id="2786"/>
    <lineage>
        <taxon>Eukaryota</taxon>
        <taxon>Rhodophyta</taxon>
        <taxon>Bangiophyceae</taxon>
        <taxon>Bangiales</taxon>
        <taxon>Bangiaceae</taxon>
        <taxon>Porphyra</taxon>
    </lineage>
</organism>
<accession>A0A1X6P2P0</accession>
<feature type="compositionally biased region" description="Basic residues" evidence="1">
    <location>
        <begin position="146"/>
        <end position="158"/>
    </location>
</feature>
<feature type="compositionally biased region" description="Low complexity" evidence="1">
    <location>
        <begin position="447"/>
        <end position="472"/>
    </location>
</feature>
<evidence type="ECO:0000256" key="1">
    <source>
        <dbReference type="SAM" id="MobiDB-lite"/>
    </source>
</evidence>
<protein>
    <submittedName>
        <fullName evidence="2">Uncharacterized protein</fullName>
    </submittedName>
</protein>
<dbReference type="AlphaFoldDB" id="A0A1X6P2P0"/>
<reference evidence="2 3" key="1">
    <citation type="submission" date="2017-03" db="EMBL/GenBank/DDBJ databases">
        <title>WGS assembly of Porphyra umbilicalis.</title>
        <authorList>
            <person name="Brawley S.H."/>
            <person name="Blouin N.A."/>
            <person name="Ficko-Blean E."/>
            <person name="Wheeler G.L."/>
            <person name="Lohr M."/>
            <person name="Goodson H.V."/>
            <person name="Jenkins J.W."/>
            <person name="Blaby-Haas C.E."/>
            <person name="Helliwell K.E."/>
            <person name="Chan C."/>
            <person name="Marriage T."/>
            <person name="Bhattacharya D."/>
            <person name="Klein A.S."/>
            <person name="Badis Y."/>
            <person name="Brodie J."/>
            <person name="Cao Y."/>
            <person name="Collen J."/>
            <person name="Dittami S.M."/>
            <person name="Gachon C.M."/>
            <person name="Green B.R."/>
            <person name="Karpowicz S."/>
            <person name="Kim J.W."/>
            <person name="Kudahl U."/>
            <person name="Lin S."/>
            <person name="Michel G."/>
            <person name="Mittag M."/>
            <person name="Olson B.J."/>
            <person name="Pangilinan J."/>
            <person name="Peng Y."/>
            <person name="Qiu H."/>
            <person name="Shu S."/>
            <person name="Singer J.T."/>
            <person name="Smith A.G."/>
            <person name="Sprecher B.N."/>
            <person name="Wagner V."/>
            <person name="Wang W."/>
            <person name="Wang Z.-Y."/>
            <person name="Yan J."/>
            <person name="Yarish C."/>
            <person name="Zoeuner-Riek S."/>
            <person name="Zhuang Y."/>
            <person name="Zou Y."/>
            <person name="Lindquist E.A."/>
            <person name="Grimwood J."/>
            <person name="Barry K."/>
            <person name="Rokhsar D.S."/>
            <person name="Schmutz J."/>
            <person name="Stiller J.W."/>
            <person name="Grossman A.R."/>
            <person name="Prochnik S.E."/>
        </authorList>
    </citation>
    <scope>NUCLEOTIDE SEQUENCE [LARGE SCALE GENOMIC DNA]</scope>
    <source>
        <strain evidence="2">4086291</strain>
    </source>
</reference>